<dbReference type="GO" id="GO:0015871">
    <property type="term" value="P:choline transport"/>
    <property type="evidence" value="ECO:0007669"/>
    <property type="project" value="InterPro"/>
</dbReference>
<evidence type="ECO:0000259" key="2">
    <source>
        <dbReference type="Pfam" id="PF04069"/>
    </source>
</evidence>
<reference evidence="4" key="1">
    <citation type="submission" date="2011-03" db="EMBL/GenBank/DDBJ databases">
        <authorList>
            <person name="Voget S."/>
            <person name="Streit W.R."/>
            <person name="Jaeger K.E."/>
            <person name="Daniel R."/>
        </authorList>
    </citation>
    <scope>NUCLEOTIDE SEQUENCE [LARGE SCALE GENOMIC DNA]</scope>
    <source>
        <strain evidence="4">PG1</strain>
    </source>
</reference>
<name>A0A0B6RZS6_BURPL</name>
<keyword evidence="4" id="KW-1185">Reference proteome</keyword>
<dbReference type="SUPFAM" id="SSF53850">
    <property type="entry name" value="Periplasmic binding protein-like II"/>
    <property type="match status" value="1"/>
</dbReference>
<proteinExistence type="predicted"/>
<protein>
    <submittedName>
        <fullName evidence="3">Choline ABC transporter, periplasmic binding protein</fullName>
    </submittedName>
</protein>
<dbReference type="GO" id="GO:0043190">
    <property type="term" value="C:ATP-binding cassette (ABC) transporter complex"/>
    <property type="evidence" value="ECO:0007669"/>
    <property type="project" value="InterPro"/>
</dbReference>
<dbReference type="Gene3D" id="3.40.190.100">
    <property type="entry name" value="Glycine betaine-binding periplasmic protein, domain 2"/>
    <property type="match status" value="1"/>
</dbReference>
<dbReference type="KEGG" id="bgp:BGL_2c07790"/>
<dbReference type="NCBIfam" id="TIGR03414">
    <property type="entry name" value="ABC_choline_bnd"/>
    <property type="match status" value="1"/>
</dbReference>
<dbReference type="GO" id="GO:0042597">
    <property type="term" value="C:periplasmic space"/>
    <property type="evidence" value="ECO:0007669"/>
    <property type="project" value="InterPro"/>
</dbReference>
<feature type="signal peptide" evidence="1">
    <location>
        <begin position="1"/>
        <end position="48"/>
    </location>
</feature>
<dbReference type="EMBL" id="CP002581">
    <property type="protein sequence ID" value="AJK48863.1"/>
    <property type="molecule type" value="Genomic_DNA"/>
</dbReference>
<reference evidence="3 4" key="2">
    <citation type="journal article" date="2016" name="Appl. Microbiol. Biotechnol.">
        <title>Mutations improving production and secretion of extracellular lipase by Burkholderia glumae PG1.</title>
        <authorList>
            <person name="Knapp A."/>
            <person name="Voget S."/>
            <person name="Gao R."/>
            <person name="Zaburannyi N."/>
            <person name="Krysciak D."/>
            <person name="Breuer M."/>
            <person name="Hauer B."/>
            <person name="Streit W.R."/>
            <person name="Muller R."/>
            <person name="Daniel R."/>
            <person name="Jaeger K.E."/>
        </authorList>
    </citation>
    <scope>NUCLEOTIDE SEQUENCE [LARGE SCALE GENOMIC DNA]</scope>
    <source>
        <strain evidence="3 4">PG1</strain>
    </source>
</reference>
<dbReference type="CDD" id="cd13640">
    <property type="entry name" value="PBP2_ChoX"/>
    <property type="match status" value="1"/>
</dbReference>
<accession>A0A0B6RZS6</accession>
<keyword evidence="1" id="KW-0732">Signal</keyword>
<gene>
    <name evidence="3" type="ORF">BGL_2c07790</name>
</gene>
<dbReference type="InterPro" id="IPR017783">
    <property type="entry name" value="ABC_choline_sub-bd"/>
</dbReference>
<dbReference type="Gene3D" id="3.40.190.10">
    <property type="entry name" value="Periplasmic binding protein-like II"/>
    <property type="match status" value="1"/>
</dbReference>
<organism evidence="3 4">
    <name type="scientific">Burkholderia plantarii</name>
    <dbReference type="NCBI Taxonomy" id="41899"/>
    <lineage>
        <taxon>Bacteria</taxon>
        <taxon>Pseudomonadati</taxon>
        <taxon>Pseudomonadota</taxon>
        <taxon>Betaproteobacteria</taxon>
        <taxon>Burkholderiales</taxon>
        <taxon>Burkholderiaceae</taxon>
        <taxon>Burkholderia</taxon>
    </lineage>
</organism>
<dbReference type="Proteomes" id="UP000031838">
    <property type="component" value="Chromosome 2"/>
</dbReference>
<dbReference type="GO" id="GO:0022857">
    <property type="term" value="F:transmembrane transporter activity"/>
    <property type="evidence" value="ECO:0007669"/>
    <property type="project" value="InterPro"/>
</dbReference>
<dbReference type="AlphaFoldDB" id="A0A0B6RZS6"/>
<dbReference type="GO" id="GO:0033265">
    <property type="term" value="F:choline binding"/>
    <property type="evidence" value="ECO:0007669"/>
    <property type="project" value="InterPro"/>
</dbReference>
<evidence type="ECO:0000313" key="3">
    <source>
        <dbReference type="EMBL" id="AJK48863.1"/>
    </source>
</evidence>
<feature type="domain" description="ABC-type glycine betaine transport system substrate-binding" evidence="2">
    <location>
        <begin position="56"/>
        <end position="307"/>
    </location>
</feature>
<dbReference type="HOGENOM" id="CLU_008673_1_1_4"/>
<feature type="chain" id="PRO_5002109754" evidence="1">
    <location>
        <begin position="49"/>
        <end position="340"/>
    </location>
</feature>
<dbReference type="RefSeq" id="WP_080937364.1">
    <property type="nucleotide sequence ID" value="NZ_CP002581.1"/>
</dbReference>
<evidence type="ECO:0000313" key="4">
    <source>
        <dbReference type="Proteomes" id="UP000031838"/>
    </source>
</evidence>
<sequence length="340" mass="36232">MKRLFRTARPAHRERRGMVCAAFASAAMAAMAVSTTMGLTLTAPAALAAEPAACSEVRMAAPGWTDIDATNAMTGVVLGALGYRQHVSNLSVPITFQGLRKGQIDVFLGNWMPAQGPLVKPFVDDGSVEVLHANLSHAKFTLAVPDYVAAAGVHSFADLGKVADRFEGRIYGIEPGAPANQNIRRMIADKALGNGSWTLVESSETGMLTQVERAERDHKWIVFLAWEPHLMNTKFHPVYLSGGDAWFGPDYGGATVNTVARSGYASQCPNLGRLFRQVTFSVGLENAMIASMLLDRQSPADAAKRALHDHPELLSGWLDGVTTSSGAPALPAAKAALGLH</sequence>
<evidence type="ECO:0000256" key="1">
    <source>
        <dbReference type="SAM" id="SignalP"/>
    </source>
</evidence>
<dbReference type="InterPro" id="IPR007210">
    <property type="entry name" value="ABC_Gly_betaine_transp_sub-bd"/>
</dbReference>
<dbReference type="Pfam" id="PF04069">
    <property type="entry name" value="OpuAC"/>
    <property type="match status" value="1"/>
</dbReference>